<dbReference type="PANTHER" id="PTHR30294">
    <property type="entry name" value="MEMBRANE COMPONENT OF ABC TRANSPORTER YHHJ-RELATED"/>
    <property type="match status" value="1"/>
</dbReference>
<dbReference type="RefSeq" id="WP_036187845.1">
    <property type="nucleotide sequence ID" value="NZ_AVDA01000016.1"/>
</dbReference>
<evidence type="ECO:0000256" key="2">
    <source>
        <dbReference type="ARBA" id="ARBA00022475"/>
    </source>
</evidence>
<keyword evidence="5 6" id="KW-0472">Membrane</keyword>
<feature type="transmembrane region" description="Helical" evidence="6">
    <location>
        <begin position="371"/>
        <end position="392"/>
    </location>
</feature>
<keyword evidence="2" id="KW-1003">Cell membrane</keyword>
<sequence>MNKLWILTKQVYKQKVRSKSFISLSLLYVAVIAVAVYWSDIANLIFKDEPIDVALVNETDVDIKTIFTSNDDITFSYLDTSIEELHSQLEKNELDAVVTISELNSQLKADIATYTPLPLNAQSTISSYVDYASKIFGIQALNLSATDAEKILNSQPVITMTNLNEKISGKSEGEKTSGLLASYAIGIVIYFFVTMFLSMITTDVASEKGSRALEMLLVSVKPGTHFQSKINGVLLLAVTQFAIIIGAIFILLSLKDFTSTSDASSFDMVQSLISELSLSYVFYVIAFIFLTVVLFLIIGALFGSLVSKVEEASQVLTPAMMLLLVGFYVMISGIANPDTLLIKIFSYIPLTSGMVMPMRIGATDLSPIEPILSLGVLIATVVLGYLFSLSFYKRSVLTYSSGGIIQKFKTVFKVTTK</sequence>
<evidence type="ECO:0000313" key="8">
    <source>
        <dbReference type="EMBL" id="KGR77766.1"/>
    </source>
</evidence>
<proteinExistence type="predicted"/>
<accession>A0A0A3HYX0</accession>
<organism evidence="8 9">
    <name type="scientific">Ureibacillus manganicus DSM 26584</name>
    <dbReference type="NCBI Taxonomy" id="1384049"/>
    <lineage>
        <taxon>Bacteria</taxon>
        <taxon>Bacillati</taxon>
        <taxon>Bacillota</taxon>
        <taxon>Bacilli</taxon>
        <taxon>Bacillales</taxon>
        <taxon>Caryophanaceae</taxon>
        <taxon>Ureibacillus</taxon>
    </lineage>
</organism>
<dbReference type="GO" id="GO:0140359">
    <property type="term" value="F:ABC-type transporter activity"/>
    <property type="evidence" value="ECO:0007669"/>
    <property type="project" value="InterPro"/>
</dbReference>
<evidence type="ECO:0000256" key="5">
    <source>
        <dbReference type="ARBA" id="ARBA00023136"/>
    </source>
</evidence>
<evidence type="ECO:0000313" key="9">
    <source>
        <dbReference type="Proteomes" id="UP000030416"/>
    </source>
</evidence>
<name>A0A0A3HYX0_9BACL</name>
<dbReference type="PANTHER" id="PTHR30294:SF29">
    <property type="entry name" value="MULTIDRUG ABC TRANSPORTER PERMEASE YBHS-RELATED"/>
    <property type="match status" value="1"/>
</dbReference>
<dbReference type="OrthoDB" id="9768837at2"/>
<dbReference type="EMBL" id="JPVN01000016">
    <property type="protein sequence ID" value="KGR77766.1"/>
    <property type="molecule type" value="Genomic_DNA"/>
</dbReference>
<protein>
    <submittedName>
        <fullName evidence="8">Sodium ABC transporter permease</fullName>
    </submittedName>
</protein>
<feature type="transmembrane region" description="Helical" evidence="6">
    <location>
        <begin position="315"/>
        <end position="334"/>
    </location>
</feature>
<gene>
    <name evidence="8" type="ORF">CD29_14055</name>
</gene>
<dbReference type="STRING" id="1384049.CD29_14055"/>
<evidence type="ECO:0000256" key="1">
    <source>
        <dbReference type="ARBA" id="ARBA00004651"/>
    </source>
</evidence>
<feature type="transmembrane region" description="Helical" evidence="6">
    <location>
        <begin position="21"/>
        <end position="39"/>
    </location>
</feature>
<dbReference type="AlphaFoldDB" id="A0A0A3HYX0"/>
<dbReference type="eggNOG" id="COG1668">
    <property type="taxonomic scope" value="Bacteria"/>
</dbReference>
<feature type="transmembrane region" description="Helical" evidence="6">
    <location>
        <begin position="180"/>
        <end position="201"/>
    </location>
</feature>
<feature type="transmembrane region" description="Helical" evidence="6">
    <location>
        <begin position="233"/>
        <end position="254"/>
    </location>
</feature>
<evidence type="ECO:0000256" key="6">
    <source>
        <dbReference type="SAM" id="Phobius"/>
    </source>
</evidence>
<keyword evidence="3 6" id="KW-0812">Transmembrane</keyword>
<comment type="caution">
    <text evidence="8">The sequence shown here is derived from an EMBL/GenBank/DDBJ whole genome shotgun (WGS) entry which is preliminary data.</text>
</comment>
<dbReference type="Gene3D" id="3.40.190.10">
    <property type="entry name" value="Periplasmic binding protein-like II"/>
    <property type="match status" value="1"/>
</dbReference>
<reference evidence="8 9" key="1">
    <citation type="submission" date="2014-02" db="EMBL/GenBank/DDBJ databases">
        <title>Draft genome sequence of Lysinibacillus manganicus DSM 26584T.</title>
        <authorList>
            <person name="Zhang F."/>
            <person name="Wang G."/>
            <person name="Zhang L."/>
        </authorList>
    </citation>
    <scope>NUCLEOTIDE SEQUENCE [LARGE SCALE GENOMIC DNA]</scope>
    <source>
        <strain evidence="8 9">DSM 26584</strain>
    </source>
</reference>
<feature type="domain" description="ABC-2 type transporter transmembrane" evidence="7">
    <location>
        <begin position="19"/>
        <end position="388"/>
    </location>
</feature>
<dbReference type="GO" id="GO:0005886">
    <property type="term" value="C:plasma membrane"/>
    <property type="evidence" value="ECO:0007669"/>
    <property type="project" value="UniProtKB-SubCell"/>
</dbReference>
<keyword evidence="9" id="KW-1185">Reference proteome</keyword>
<evidence type="ECO:0000259" key="7">
    <source>
        <dbReference type="Pfam" id="PF12698"/>
    </source>
</evidence>
<evidence type="ECO:0000256" key="4">
    <source>
        <dbReference type="ARBA" id="ARBA00022989"/>
    </source>
</evidence>
<keyword evidence="4 6" id="KW-1133">Transmembrane helix</keyword>
<dbReference type="Proteomes" id="UP000030416">
    <property type="component" value="Unassembled WGS sequence"/>
</dbReference>
<feature type="transmembrane region" description="Helical" evidence="6">
    <location>
        <begin position="280"/>
        <end position="303"/>
    </location>
</feature>
<dbReference type="InterPro" id="IPR051449">
    <property type="entry name" value="ABC-2_transporter_component"/>
</dbReference>
<comment type="subcellular location">
    <subcellularLocation>
        <location evidence="1">Cell membrane</location>
        <topology evidence="1">Multi-pass membrane protein</topology>
    </subcellularLocation>
</comment>
<evidence type="ECO:0000256" key="3">
    <source>
        <dbReference type="ARBA" id="ARBA00022692"/>
    </source>
</evidence>
<dbReference type="Pfam" id="PF12698">
    <property type="entry name" value="ABC2_membrane_3"/>
    <property type="match status" value="1"/>
</dbReference>
<dbReference type="InterPro" id="IPR013525">
    <property type="entry name" value="ABC2_TM"/>
</dbReference>